<feature type="region of interest" description="Disordered" evidence="1">
    <location>
        <begin position="124"/>
        <end position="146"/>
    </location>
</feature>
<reference evidence="2" key="2">
    <citation type="submission" date="2023-06" db="EMBL/GenBank/DDBJ databases">
        <authorList>
            <person name="Ma L."/>
            <person name="Liu K.-W."/>
            <person name="Li Z."/>
            <person name="Hsiao Y.-Y."/>
            <person name="Qi Y."/>
            <person name="Fu T."/>
            <person name="Tang G."/>
            <person name="Zhang D."/>
            <person name="Sun W.-H."/>
            <person name="Liu D.-K."/>
            <person name="Li Y."/>
            <person name="Chen G.-Z."/>
            <person name="Liu X.-D."/>
            <person name="Liao X.-Y."/>
            <person name="Jiang Y.-T."/>
            <person name="Yu X."/>
            <person name="Hao Y."/>
            <person name="Huang J."/>
            <person name="Zhao X.-W."/>
            <person name="Ke S."/>
            <person name="Chen Y.-Y."/>
            <person name="Wu W.-L."/>
            <person name="Hsu J.-L."/>
            <person name="Lin Y.-F."/>
            <person name="Huang M.-D."/>
            <person name="Li C.-Y."/>
            <person name="Huang L."/>
            <person name="Wang Z.-W."/>
            <person name="Zhao X."/>
            <person name="Zhong W.-Y."/>
            <person name="Peng D.-H."/>
            <person name="Ahmad S."/>
            <person name="Lan S."/>
            <person name="Zhang J.-S."/>
            <person name="Tsai W.-C."/>
            <person name="Van De Peer Y."/>
            <person name="Liu Z.-J."/>
        </authorList>
    </citation>
    <scope>NUCLEOTIDE SEQUENCE</scope>
    <source>
        <strain evidence="2">CP</strain>
        <tissue evidence="2">Leaves</tissue>
    </source>
</reference>
<protein>
    <recommendedName>
        <fullName evidence="4">DUF4228 domain protein</fullName>
    </recommendedName>
</protein>
<proteinExistence type="predicted"/>
<name>A0AAV9CSE5_ACOCL</name>
<accession>A0AAV9CSE5</accession>
<evidence type="ECO:0008006" key="4">
    <source>
        <dbReference type="Google" id="ProtNLM"/>
    </source>
</evidence>
<gene>
    <name evidence="2" type="ORF">QJS10_CPB18g00075</name>
</gene>
<evidence type="ECO:0000313" key="2">
    <source>
        <dbReference type="EMBL" id="KAK1291023.1"/>
    </source>
</evidence>
<dbReference type="Pfam" id="PF14009">
    <property type="entry name" value="PADRE"/>
    <property type="match status" value="1"/>
</dbReference>
<evidence type="ECO:0000256" key="1">
    <source>
        <dbReference type="SAM" id="MobiDB-lite"/>
    </source>
</evidence>
<dbReference type="AlphaFoldDB" id="A0AAV9CSE5"/>
<sequence length="180" mass="19500">MCFLFQTILKFNTVRVVHLNGYVEDFFDPITVKDITGKPSKHVICSSAHLLSFGTQPLGPEAELVPGRVYFLLPNTVFMSDSSPVDLAALATRLTMIATRGSGSGSKFVPTSWSMKVKDRPVQGLYRQPAGSPGSSPGREMSGLDRAGSRVDTWKPILETIEEKSMGGSMRSFDVAALAT</sequence>
<dbReference type="EMBL" id="JAUJYO010000018">
    <property type="protein sequence ID" value="KAK1291023.1"/>
    <property type="molecule type" value="Genomic_DNA"/>
</dbReference>
<dbReference type="InterPro" id="IPR025322">
    <property type="entry name" value="PADRE_dom"/>
</dbReference>
<dbReference type="Proteomes" id="UP001180020">
    <property type="component" value="Unassembled WGS sequence"/>
</dbReference>
<comment type="caution">
    <text evidence="2">The sequence shown here is derived from an EMBL/GenBank/DDBJ whole genome shotgun (WGS) entry which is preliminary data.</text>
</comment>
<keyword evidence="3" id="KW-1185">Reference proteome</keyword>
<reference evidence="2" key="1">
    <citation type="journal article" date="2023" name="Nat. Commun.">
        <title>Diploid and tetraploid genomes of Acorus and the evolution of monocots.</title>
        <authorList>
            <person name="Ma L."/>
            <person name="Liu K.W."/>
            <person name="Li Z."/>
            <person name="Hsiao Y.Y."/>
            <person name="Qi Y."/>
            <person name="Fu T."/>
            <person name="Tang G.D."/>
            <person name="Zhang D."/>
            <person name="Sun W.H."/>
            <person name="Liu D.K."/>
            <person name="Li Y."/>
            <person name="Chen G.Z."/>
            <person name="Liu X.D."/>
            <person name="Liao X.Y."/>
            <person name="Jiang Y.T."/>
            <person name="Yu X."/>
            <person name="Hao Y."/>
            <person name="Huang J."/>
            <person name="Zhao X.W."/>
            <person name="Ke S."/>
            <person name="Chen Y.Y."/>
            <person name="Wu W.L."/>
            <person name="Hsu J.L."/>
            <person name="Lin Y.F."/>
            <person name="Huang M.D."/>
            <person name="Li C.Y."/>
            <person name="Huang L."/>
            <person name="Wang Z.W."/>
            <person name="Zhao X."/>
            <person name="Zhong W.Y."/>
            <person name="Peng D.H."/>
            <person name="Ahmad S."/>
            <person name="Lan S."/>
            <person name="Zhang J.S."/>
            <person name="Tsai W.C."/>
            <person name="Van de Peer Y."/>
            <person name="Liu Z.J."/>
        </authorList>
    </citation>
    <scope>NUCLEOTIDE SEQUENCE</scope>
    <source>
        <strain evidence="2">CP</strain>
    </source>
</reference>
<organism evidence="2 3">
    <name type="scientific">Acorus calamus</name>
    <name type="common">Sweet flag</name>
    <dbReference type="NCBI Taxonomy" id="4465"/>
    <lineage>
        <taxon>Eukaryota</taxon>
        <taxon>Viridiplantae</taxon>
        <taxon>Streptophyta</taxon>
        <taxon>Embryophyta</taxon>
        <taxon>Tracheophyta</taxon>
        <taxon>Spermatophyta</taxon>
        <taxon>Magnoliopsida</taxon>
        <taxon>Liliopsida</taxon>
        <taxon>Acoraceae</taxon>
        <taxon>Acorus</taxon>
    </lineage>
</organism>
<dbReference type="PANTHER" id="PTHR33052">
    <property type="entry name" value="DUF4228 DOMAIN PROTEIN-RELATED"/>
    <property type="match status" value="1"/>
</dbReference>
<evidence type="ECO:0000313" key="3">
    <source>
        <dbReference type="Proteomes" id="UP001180020"/>
    </source>
</evidence>